<dbReference type="Proteomes" id="UP000473278">
    <property type="component" value="Unassembled WGS sequence"/>
</dbReference>
<reference evidence="1 2" key="1">
    <citation type="submission" date="2020-02" db="EMBL/GenBank/DDBJ databases">
        <title>Balneolaceae bacterium YR4-1, complete genome.</title>
        <authorList>
            <person name="Li Y."/>
            <person name="Wu S."/>
        </authorList>
    </citation>
    <scope>NUCLEOTIDE SEQUENCE [LARGE SCALE GENOMIC DNA]</scope>
    <source>
        <strain evidence="1 2">YR4-1</strain>
    </source>
</reference>
<proteinExistence type="predicted"/>
<gene>
    <name evidence="1" type="ORF">G3570_00675</name>
</gene>
<comment type="caution">
    <text evidence="1">The sequence shown here is derived from an EMBL/GenBank/DDBJ whole genome shotgun (WGS) entry which is preliminary data.</text>
</comment>
<sequence length="278" mass="31210">MKVIKYLFLAGLITLVLSKCDHLTDPTEVQEIPVVEGYLYSDGTSELIQLSLMIPLSSTDTIPEPINNAEVVVSYEGQPYLFALAPGDSGLYRYSGNDLVINPGGTYELEVNYNNNQITSKTSVPPQPNRVQVSDDILYIDSDQPPFEIIRNLPEPQVTWNNPEENYHFIVVENLEENPIPIINAENAPGFNGGLFAGNLSFRTTPTNSDFYTIDLRGGFYGRHKVTVYSVNKDYVSLYEEREQDSRQLNEPPTNITNGLGIFTSFSSDSTFFWILEN</sequence>
<accession>A0A6M1SSQ6</accession>
<name>A0A6M1SSQ6_9BACT</name>
<dbReference type="AlphaFoldDB" id="A0A6M1SSQ6"/>
<dbReference type="EMBL" id="JAALLT010000001">
    <property type="protein sequence ID" value="NGP75128.1"/>
    <property type="molecule type" value="Genomic_DNA"/>
</dbReference>
<dbReference type="RefSeq" id="WP_165138152.1">
    <property type="nucleotide sequence ID" value="NZ_JAALLT010000001.1"/>
</dbReference>
<protein>
    <submittedName>
        <fullName evidence="1">DUF4249 family protein</fullName>
    </submittedName>
</protein>
<evidence type="ECO:0000313" key="1">
    <source>
        <dbReference type="EMBL" id="NGP75128.1"/>
    </source>
</evidence>
<evidence type="ECO:0000313" key="2">
    <source>
        <dbReference type="Proteomes" id="UP000473278"/>
    </source>
</evidence>
<keyword evidence="2" id="KW-1185">Reference proteome</keyword>
<organism evidence="1 2">
    <name type="scientific">Halalkalibaculum roseum</name>
    <dbReference type="NCBI Taxonomy" id="2709311"/>
    <lineage>
        <taxon>Bacteria</taxon>
        <taxon>Pseudomonadati</taxon>
        <taxon>Balneolota</taxon>
        <taxon>Balneolia</taxon>
        <taxon>Balneolales</taxon>
        <taxon>Balneolaceae</taxon>
        <taxon>Halalkalibaculum</taxon>
    </lineage>
</organism>